<dbReference type="Pfam" id="PF07833">
    <property type="entry name" value="Cu_amine_oxidN1"/>
    <property type="match status" value="1"/>
</dbReference>
<dbReference type="SUPFAM" id="SSF53187">
    <property type="entry name" value="Zn-dependent exopeptidases"/>
    <property type="match status" value="1"/>
</dbReference>
<dbReference type="CDD" id="cd02696">
    <property type="entry name" value="MurNAc-LAA"/>
    <property type="match status" value="1"/>
</dbReference>
<dbReference type="Gene3D" id="3.30.457.10">
    <property type="entry name" value="Copper amine oxidase-like, N-terminal domain"/>
    <property type="match status" value="1"/>
</dbReference>
<dbReference type="GO" id="GO:0008745">
    <property type="term" value="F:N-acetylmuramoyl-L-alanine amidase activity"/>
    <property type="evidence" value="ECO:0007669"/>
    <property type="project" value="InterPro"/>
</dbReference>
<feature type="compositionally biased region" description="Low complexity" evidence="2">
    <location>
        <begin position="191"/>
        <end position="203"/>
    </location>
</feature>
<evidence type="ECO:0000256" key="2">
    <source>
        <dbReference type="SAM" id="MobiDB-lite"/>
    </source>
</evidence>
<dbReference type="RefSeq" id="WP_185121974.1">
    <property type="nucleotide sequence ID" value="NZ_JACJVQ010000019.1"/>
</dbReference>
<dbReference type="Gene3D" id="2.60.40.3500">
    <property type="match status" value="1"/>
</dbReference>
<feature type="compositionally biased region" description="Gly residues" evidence="2">
    <location>
        <begin position="156"/>
        <end position="190"/>
    </location>
</feature>
<dbReference type="EMBL" id="JACJVQ010000019">
    <property type="protein sequence ID" value="MBB6636770.1"/>
    <property type="molecule type" value="Genomic_DNA"/>
</dbReference>
<keyword evidence="1" id="KW-0378">Hydrolase</keyword>
<dbReference type="InterPro" id="IPR002508">
    <property type="entry name" value="MurNAc-LAA_cat"/>
</dbReference>
<dbReference type="InterPro" id="IPR050695">
    <property type="entry name" value="N-acetylmuramoyl_amidase_3"/>
</dbReference>
<protein>
    <submittedName>
        <fullName evidence="5">N-acetylmuramoyl-L-alanine amidase</fullName>
    </submittedName>
</protein>
<dbReference type="SMART" id="SM00646">
    <property type="entry name" value="Ami_3"/>
    <property type="match status" value="1"/>
</dbReference>
<dbReference type="SUPFAM" id="SSF55383">
    <property type="entry name" value="Copper amine oxidase, domain N"/>
    <property type="match status" value="1"/>
</dbReference>
<dbReference type="InterPro" id="IPR012854">
    <property type="entry name" value="Cu_amine_oxidase-like_N"/>
</dbReference>
<dbReference type="InterPro" id="IPR036582">
    <property type="entry name" value="Mao_N_sf"/>
</dbReference>
<feature type="chain" id="PRO_5032508073" evidence="3">
    <location>
        <begin position="25"/>
        <end position="509"/>
    </location>
</feature>
<feature type="region of interest" description="Disordered" evidence="2">
    <location>
        <begin position="146"/>
        <end position="203"/>
    </location>
</feature>
<keyword evidence="3" id="KW-0732">Signal</keyword>
<keyword evidence="6" id="KW-1185">Reference proteome</keyword>
<evidence type="ECO:0000256" key="1">
    <source>
        <dbReference type="ARBA" id="ARBA00022801"/>
    </source>
</evidence>
<name>A0A841T3X9_9BACL</name>
<reference evidence="5 6" key="1">
    <citation type="submission" date="2020-08" db="EMBL/GenBank/DDBJ databases">
        <title>Cohnella phylogeny.</title>
        <authorList>
            <person name="Dunlap C."/>
        </authorList>
    </citation>
    <scope>NUCLEOTIDE SEQUENCE [LARGE SCALE GENOMIC DNA]</scope>
    <source>
        <strain evidence="5 6">DSM 25241</strain>
    </source>
</reference>
<dbReference type="Pfam" id="PF01520">
    <property type="entry name" value="Amidase_3"/>
    <property type="match status" value="1"/>
</dbReference>
<evidence type="ECO:0000259" key="4">
    <source>
        <dbReference type="SMART" id="SM00646"/>
    </source>
</evidence>
<evidence type="ECO:0000256" key="3">
    <source>
        <dbReference type="SAM" id="SignalP"/>
    </source>
</evidence>
<comment type="caution">
    <text evidence="5">The sequence shown here is derived from an EMBL/GenBank/DDBJ whole genome shotgun (WGS) entry which is preliminary data.</text>
</comment>
<feature type="signal peptide" evidence="3">
    <location>
        <begin position="1"/>
        <end position="24"/>
    </location>
</feature>
<dbReference type="PANTHER" id="PTHR30404">
    <property type="entry name" value="N-ACETYLMURAMOYL-L-ALANINE AMIDASE"/>
    <property type="match status" value="1"/>
</dbReference>
<dbReference type="GO" id="GO:0030288">
    <property type="term" value="C:outer membrane-bounded periplasmic space"/>
    <property type="evidence" value="ECO:0007669"/>
    <property type="project" value="TreeGrafter"/>
</dbReference>
<gene>
    <name evidence="5" type="ORF">H7B67_21805</name>
</gene>
<feature type="domain" description="MurNAc-LAA" evidence="4">
    <location>
        <begin position="395"/>
        <end position="503"/>
    </location>
</feature>
<sequence length="509" mass="53798">MKKWTSLLFVVAVMLFMACGTASAETVAPKLVLNGKILNPVEPPTLIGSFTMVPIRIVGENLGYKVDYDSSKKQVTVTSGSSKVEMVLDKKSASVDGKLVALQAAPTARSNTTLIPLRFVGEALGLQVYWDNTNKSVFLYSNNSNGSDTGNESGSGSNGSGGDSGSGDSGNPSDGGGADPSLPEGGGTENGGEVTNPSTSVTSVHSVSYENDSIVIKYSDGFLIPKASVLTGPDRIVIDLPSADFATDFQPALATDGNSVVKPLGELAVADHVALTKVRYSLFSDNPKTLRFVLDLNQKWSYEIVNDASLRTLTIKLVDPSTVPADEPPSGTYTIVLDAGHGGSDPGALSITGKREKDFNLAVILKLQAILAADSRFNLVLTRSGDTYPSLADRYNLANSIKADLFLSVHGNSNTKNTVTGTEVYYTRDASLAFAKAVHTYATPTTGLKDRGVIQKSLAVTRETTMPAVLFEAGYLSNSGDESVMYLETFQSNVAQGLATAIKKYLKLE</sequence>
<proteinExistence type="predicted"/>
<organism evidence="5 6">
    <name type="scientific">Cohnella thailandensis</name>
    <dbReference type="NCBI Taxonomy" id="557557"/>
    <lineage>
        <taxon>Bacteria</taxon>
        <taxon>Bacillati</taxon>
        <taxon>Bacillota</taxon>
        <taxon>Bacilli</taxon>
        <taxon>Bacillales</taxon>
        <taxon>Paenibacillaceae</taxon>
        <taxon>Cohnella</taxon>
    </lineage>
</organism>
<evidence type="ECO:0000313" key="6">
    <source>
        <dbReference type="Proteomes" id="UP000535838"/>
    </source>
</evidence>
<dbReference type="Gene3D" id="3.40.630.40">
    <property type="entry name" value="Zn-dependent exopeptidases"/>
    <property type="match status" value="1"/>
</dbReference>
<feature type="compositionally biased region" description="Low complexity" evidence="2">
    <location>
        <begin position="146"/>
        <end position="155"/>
    </location>
</feature>
<accession>A0A841T3X9</accession>
<dbReference type="Proteomes" id="UP000535838">
    <property type="component" value="Unassembled WGS sequence"/>
</dbReference>
<dbReference type="PROSITE" id="PS51257">
    <property type="entry name" value="PROKAR_LIPOPROTEIN"/>
    <property type="match status" value="1"/>
</dbReference>
<evidence type="ECO:0000313" key="5">
    <source>
        <dbReference type="EMBL" id="MBB6636770.1"/>
    </source>
</evidence>
<dbReference type="GO" id="GO:0009253">
    <property type="term" value="P:peptidoglycan catabolic process"/>
    <property type="evidence" value="ECO:0007669"/>
    <property type="project" value="InterPro"/>
</dbReference>
<dbReference type="PANTHER" id="PTHR30404:SF0">
    <property type="entry name" value="N-ACETYLMURAMOYL-L-ALANINE AMIDASE AMIC"/>
    <property type="match status" value="1"/>
</dbReference>
<dbReference type="AlphaFoldDB" id="A0A841T3X9"/>